<reference evidence="1 2" key="1">
    <citation type="journal article" date="2019" name="Int. J. Syst. Evol. Microbiol.">
        <title>The Global Catalogue of Microorganisms (GCM) 10K type strain sequencing project: providing services to taxonomists for standard genome sequencing and annotation.</title>
        <authorList>
            <consortium name="The Broad Institute Genomics Platform"/>
            <consortium name="The Broad Institute Genome Sequencing Center for Infectious Disease"/>
            <person name="Wu L."/>
            <person name="Ma J."/>
        </authorList>
    </citation>
    <scope>NUCLEOTIDE SEQUENCE [LARGE SCALE GENOMIC DNA]</scope>
    <source>
        <strain evidence="1 2">JCM 15933</strain>
    </source>
</reference>
<evidence type="ECO:0000313" key="2">
    <source>
        <dbReference type="Proteomes" id="UP001501470"/>
    </source>
</evidence>
<protein>
    <submittedName>
        <fullName evidence="1">Uncharacterized protein</fullName>
    </submittedName>
</protein>
<keyword evidence="2" id="KW-1185">Reference proteome</keyword>
<comment type="caution">
    <text evidence="1">The sequence shown here is derived from an EMBL/GenBank/DDBJ whole genome shotgun (WGS) entry which is preliminary data.</text>
</comment>
<proteinExistence type="predicted"/>
<organism evidence="1 2">
    <name type="scientific">Dactylosporangium maewongense</name>
    <dbReference type="NCBI Taxonomy" id="634393"/>
    <lineage>
        <taxon>Bacteria</taxon>
        <taxon>Bacillati</taxon>
        <taxon>Actinomycetota</taxon>
        <taxon>Actinomycetes</taxon>
        <taxon>Micromonosporales</taxon>
        <taxon>Micromonosporaceae</taxon>
        <taxon>Dactylosporangium</taxon>
    </lineage>
</organism>
<sequence>MTTDPVALPQFWQLAWRDVDPATRPAVDPAGVADLVRALPPAADVPPAGTDWRLVDLWYDRMTQALIEHLGDWVVSWWYTVAMEDVQVAGPFRSGGRSVPR</sequence>
<dbReference type="EMBL" id="BAAAQD010000023">
    <property type="protein sequence ID" value="GAA1552550.1"/>
    <property type="molecule type" value="Genomic_DNA"/>
</dbReference>
<evidence type="ECO:0000313" key="1">
    <source>
        <dbReference type="EMBL" id="GAA1552550.1"/>
    </source>
</evidence>
<dbReference type="Proteomes" id="UP001501470">
    <property type="component" value="Unassembled WGS sequence"/>
</dbReference>
<name>A0ABN2C5C6_9ACTN</name>
<gene>
    <name evidence="1" type="ORF">GCM10009827_086580</name>
</gene>
<dbReference type="RefSeq" id="WP_344509790.1">
    <property type="nucleotide sequence ID" value="NZ_BAAAQD010000023.1"/>
</dbReference>
<accession>A0ABN2C5C6</accession>